<dbReference type="InterPro" id="IPR022791">
    <property type="entry name" value="L-PG_synthase/AglD"/>
</dbReference>
<feature type="transmembrane region" description="Helical" evidence="7">
    <location>
        <begin position="33"/>
        <end position="54"/>
    </location>
</feature>
<organism evidence="8 9">
    <name type="scientific">Sphaerisporangium flaviroseum</name>
    <dbReference type="NCBI Taxonomy" id="509199"/>
    <lineage>
        <taxon>Bacteria</taxon>
        <taxon>Bacillati</taxon>
        <taxon>Actinomycetota</taxon>
        <taxon>Actinomycetes</taxon>
        <taxon>Streptosporangiales</taxon>
        <taxon>Streptosporangiaceae</taxon>
        <taxon>Sphaerisporangium</taxon>
    </lineage>
</organism>
<evidence type="ECO:0000256" key="5">
    <source>
        <dbReference type="ARBA" id="ARBA00023136"/>
    </source>
</evidence>
<protein>
    <recommendedName>
        <fullName evidence="10">Lysylphosphatidylglycerol synthetase family protein</fullName>
    </recommendedName>
</protein>
<evidence type="ECO:0000256" key="7">
    <source>
        <dbReference type="SAM" id="Phobius"/>
    </source>
</evidence>
<dbReference type="EMBL" id="BAAAZR010000009">
    <property type="protein sequence ID" value="GAA3815610.1"/>
    <property type="molecule type" value="Genomic_DNA"/>
</dbReference>
<evidence type="ECO:0008006" key="10">
    <source>
        <dbReference type="Google" id="ProtNLM"/>
    </source>
</evidence>
<dbReference type="RefSeq" id="WP_344942133.1">
    <property type="nucleotide sequence ID" value="NZ_BAAAZR010000009.1"/>
</dbReference>
<feature type="transmembrane region" description="Helical" evidence="7">
    <location>
        <begin position="307"/>
        <end position="325"/>
    </location>
</feature>
<evidence type="ECO:0000256" key="3">
    <source>
        <dbReference type="ARBA" id="ARBA00022692"/>
    </source>
</evidence>
<feature type="transmembrane region" description="Helical" evidence="7">
    <location>
        <begin position="245"/>
        <end position="266"/>
    </location>
</feature>
<feature type="transmembrane region" description="Helical" evidence="7">
    <location>
        <begin position="213"/>
        <end position="239"/>
    </location>
</feature>
<evidence type="ECO:0000256" key="2">
    <source>
        <dbReference type="ARBA" id="ARBA00022475"/>
    </source>
</evidence>
<feature type="region of interest" description="Disordered" evidence="6">
    <location>
        <begin position="174"/>
        <end position="198"/>
    </location>
</feature>
<comment type="subcellular location">
    <subcellularLocation>
        <location evidence="1">Cell membrane</location>
        <topology evidence="1">Multi-pass membrane protein</topology>
    </subcellularLocation>
</comment>
<feature type="transmembrane region" description="Helical" evidence="7">
    <location>
        <begin position="278"/>
        <end position="301"/>
    </location>
</feature>
<keyword evidence="3 7" id="KW-0812">Transmembrane</keyword>
<feature type="compositionally biased region" description="Pro residues" evidence="6">
    <location>
        <begin position="177"/>
        <end position="194"/>
    </location>
</feature>
<evidence type="ECO:0000256" key="4">
    <source>
        <dbReference type="ARBA" id="ARBA00022989"/>
    </source>
</evidence>
<keyword evidence="5 7" id="KW-0472">Membrane</keyword>
<comment type="caution">
    <text evidence="8">The sequence shown here is derived from an EMBL/GenBank/DDBJ whole genome shotgun (WGS) entry which is preliminary data.</text>
</comment>
<dbReference type="Proteomes" id="UP001500888">
    <property type="component" value="Unassembled WGS sequence"/>
</dbReference>
<name>A0ABP7ID71_9ACTN</name>
<accession>A0ABP7ID71</accession>
<sequence length="337" mass="34418">MRAACYLVVLGFLGYQMWRVRHGLGASLRLVGWGNALLAGVLAAVGGVPGFFGWRMLLAAMGTRLTHAAALRVFFLAGLTRYLPGGVWPAVAHAASARALGEPPARLAGAFVASQGLGVISGLAVGLLALPWLVAADAIWWALLPVLAAALVPLAAPRLLSGLLSLAQRVLRRDSPPTTPPKHPPTQPERPPAQPGRASDLAGRSFVLPGRRVLFVVTGVMALGWLVSGTHIAVLAIALGAPPGGAMTVGIGGFALAAVAGIFTLVMPSGLGGRELVLGLTLATQLSGSGLVTLVALSRVLITVGEMASAVAVLGLLAWIGRASARTVGHRPPRSDP</sequence>
<evidence type="ECO:0000256" key="1">
    <source>
        <dbReference type="ARBA" id="ARBA00004651"/>
    </source>
</evidence>
<evidence type="ECO:0000256" key="6">
    <source>
        <dbReference type="SAM" id="MobiDB-lite"/>
    </source>
</evidence>
<evidence type="ECO:0000313" key="9">
    <source>
        <dbReference type="Proteomes" id="UP001500888"/>
    </source>
</evidence>
<feature type="transmembrane region" description="Helical" evidence="7">
    <location>
        <begin position="139"/>
        <end position="160"/>
    </location>
</feature>
<dbReference type="Pfam" id="PF03706">
    <property type="entry name" value="LPG_synthase_TM"/>
    <property type="match status" value="1"/>
</dbReference>
<feature type="transmembrane region" description="Helical" evidence="7">
    <location>
        <begin position="107"/>
        <end position="133"/>
    </location>
</feature>
<proteinExistence type="predicted"/>
<keyword evidence="2" id="KW-1003">Cell membrane</keyword>
<keyword evidence="9" id="KW-1185">Reference proteome</keyword>
<gene>
    <name evidence="8" type="ORF">GCM10022226_40460</name>
</gene>
<keyword evidence="4 7" id="KW-1133">Transmembrane helix</keyword>
<reference evidence="9" key="1">
    <citation type="journal article" date="2019" name="Int. J. Syst. Evol. Microbiol.">
        <title>The Global Catalogue of Microorganisms (GCM) 10K type strain sequencing project: providing services to taxonomists for standard genome sequencing and annotation.</title>
        <authorList>
            <consortium name="The Broad Institute Genomics Platform"/>
            <consortium name="The Broad Institute Genome Sequencing Center for Infectious Disease"/>
            <person name="Wu L."/>
            <person name="Ma J."/>
        </authorList>
    </citation>
    <scope>NUCLEOTIDE SEQUENCE [LARGE SCALE GENOMIC DNA]</scope>
    <source>
        <strain evidence="9">JCM 16908</strain>
    </source>
</reference>
<evidence type="ECO:0000313" key="8">
    <source>
        <dbReference type="EMBL" id="GAA3815610.1"/>
    </source>
</evidence>